<feature type="transmembrane region" description="Helical" evidence="3">
    <location>
        <begin position="124"/>
        <end position="150"/>
    </location>
</feature>
<dbReference type="InterPro" id="IPR050327">
    <property type="entry name" value="Proton-linked_MCT"/>
</dbReference>
<protein>
    <submittedName>
        <fullName evidence="5">Uu.00g075650.m01.CDS01</fullName>
    </submittedName>
</protein>
<evidence type="ECO:0000256" key="3">
    <source>
        <dbReference type="SAM" id="Phobius"/>
    </source>
</evidence>
<proteinExistence type="inferred from homology"/>
<dbReference type="GO" id="GO:0016020">
    <property type="term" value="C:membrane"/>
    <property type="evidence" value="ECO:0007669"/>
    <property type="project" value="UniProtKB-SubCell"/>
</dbReference>
<dbReference type="PANTHER" id="PTHR11360">
    <property type="entry name" value="MONOCARBOXYLATE TRANSPORTER"/>
    <property type="match status" value="1"/>
</dbReference>
<feature type="transmembrane region" description="Helical" evidence="3">
    <location>
        <begin position="99"/>
        <end position="118"/>
    </location>
</feature>
<feature type="transmembrane region" description="Helical" evidence="3">
    <location>
        <begin position="333"/>
        <end position="358"/>
    </location>
</feature>
<dbReference type="PROSITE" id="PS50850">
    <property type="entry name" value="MFS"/>
    <property type="match status" value="1"/>
</dbReference>
<feature type="transmembrane region" description="Helical" evidence="3">
    <location>
        <begin position="33"/>
        <end position="57"/>
    </location>
</feature>
<keyword evidence="3" id="KW-0812">Transmembrane</keyword>
<name>A0AAI8VWL5_9PEZI</name>
<evidence type="ECO:0000313" key="6">
    <source>
        <dbReference type="Proteomes" id="UP001295740"/>
    </source>
</evidence>
<feature type="transmembrane region" description="Helical" evidence="3">
    <location>
        <begin position="188"/>
        <end position="208"/>
    </location>
</feature>
<keyword evidence="6" id="KW-1185">Reference proteome</keyword>
<dbReference type="Gene3D" id="1.20.1250.20">
    <property type="entry name" value="MFS general substrate transporter like domains"/>
    <property type="match status" value="2"/>
</dbReference>
<dbReference type="PANTHER" id="PTHR11360:SF252">
    <property type="entry name" value="MAJOR FACILITATOR SUPERFAMILY (MFS) PROFILE DOMAIN-CONTAINING PROTEIN-RELATED"/>
    <property type="match status" value="1"/>
</dbReference>
<dbReference type="Pfam" id="PF07690">
    <property type="entry name" value="MFS_1"/>
    <property type="match status" value="1"/>
</dbReference>
<dbReference type="InterPro" id="IPR036259">
    <property type="entry name" value="MFS_trans_sf"/>
</dbReference>
<evidence type="ECO:0000256" key="2">
    <source>
        <dbReference type="ARBA" id="ARBA00006727"/>
    </source>
</evidence>
<feature type="transmembrane region" description="Helical" evidence="3">
    <location>
        <begin position="69"/>
        <end position="92"/>
    </location>
</feature>
<sequence length="467" mass="49782">MPAFCCLDKAVLSRPRVFDAEPPNHGRQAWAQVVSAFLICFCTLGLGNSFGVFQGYFAQSLLLSHSPSAISWIGTVQGFFLSIVGILSGALYDKGYIRSLVYTGAALSVAGLVATSFSSEYTSIFVSFGFIVGLGCGAIYIPALAILGAYFTTRLPVANAIATTGSSMGGVLYPILFRSLIDSVGFPWTCRIFAFINGALLLVSCLLIRPRRAEPVVEEELKPTKSTLHQFLHLFKALADLKFLAFSLCLFLLMMGIDVPFFYLSTIAQKKLGLSPQIGDYLLSGLNASSLFGRLVLGLLADYTDSLHVWQFSTLGTTTLLFSFGTISSLATIIVFAVFYGVFTGGLMTLVSPVLRIISPDPRTFGSNLGLAEGFMGLGILVGSPVAGAISETAGGFLAVGIFFGSLYVVVFVVIGIFIWKNQWKTANEDVPSDGAFVTVASMVPGHLPTVASMVTAHLPQTATQSD</sequence>
<dbReference type="SUPFAM" id="SSF103473">
    <property type="entry name" value="MFS general substrate transporter"/>
    <property type="match status" value="1"/>
</dbReference>
<reference evidence="5" key="1">
    <citation type="submission" date="2023-10" db="EMBL/GenBank/DDBJ databases">
        <authorList>
            <person name="Hackl T."/>
        </authorList>
    </citation>
    <scope>NUCLEOTIDE SEQUENCE</scope>
</reference>
<organism evidence="5 6">
    <name type="scientific">Anthostomella pinea</name>
    <dbReference type="NCBI Taxonomy" id="933095"/>
    <lineage>
        <taxon>Eukaryota</taxon>
        <taxon>Fungi</taxon>
        <taxon>Dikarya</taxon>
        <taxon>Ascomycota</taxon>
        <taxon>Pezizomycotina</taxon>
        <taxon>Sordariomycetes</taxon>
        <taxon>Xylariomycetidae</taxon>
        <taxon>Xylariales</taxon>
        <taxon>Xylariaceae</taxon>
        <taxon>Anthostomella</taxon>
    </lineage>
</organism>
<dbReference type="EMBL" id="CAUWAG010000018">
    <property type="protein sequence ID" value="CAJ2511940.1"/>
    <property type="molecule type" value="Genomic_DNA"/>
</dbReference>
<dbReference type="InterPro" id="IPR020846">
    <property type="entry name" value="MFS_dom"/>
</dbReference>
<dbReference type="GO" id="GO:0022857">
    <property type="term" value="F:transmembrane transporter activity"/>
    <property type="evidence" value="ECO:0007669"/>
    <property type="project" value="InterPro"/>
</dbReference>
<feature type="transmembrane region" description="Helical" evidence="3">
    <location>
        <begin position="396"/>
        <end position="420"/>
    </location>
</feature>
<evidence type="ECO:0000259" key="4">
    <source>
        <dbReference type="PROSITE" id="PS50850"/>
    </source>
</evidence>
<dbReference type="AlphaFoldDB" id="A0AAI8VWL5"/>
<keyword evidence="3" id="KW-0472">Membrane</keyword>
<comment type="similarity">
    <text evidence="2">Belongs to the major facilitator superfamily. Monocarboxylate porter (TC 2.A.1.13) family.</text>
</comment>
<dbReference type="InterPro" id="IPR011701">
    <property type="entry name" value="MFS"/>
</dbReference>
<keyword evidence="3" id="KW-1133">Transmembrane helix</keyword>
<feature type="transmembrane region" description="Helical" evidence="3">
    <location>
        <begin position="243"/>
        <end position="266"/>
    </location>
</feature>
<dbReference type="Proteomes" id="UP001295740">
    <property type="component" value="Unassembled WGS sequence"/>
</dbReference>
<gene>
    <name evidence="5" type="ORF">KHLLAP_LOCUS12408</name>
</gene>
<evidence type="ECO:0000313" key="5">
    <source>
        <dbReference type="EMBL" id="CAJ2511940.1"/>
    </source>
</evidence>
<feature type="domain" description="Major facilitator superfamily (MFS) profile" evidence="4">
    <location>
        <begin position="28"/>
        <end position="423"/>
    </location>
</feature>
<evidence type="ECO:0000256" key="1">
    <source>
        <dbReference type="ARBA" id="ARBA00004141"/>
    </source>
</evidence>
<feature type="transmembrane region" description="Helical" evidence="3">
    <location>
        <begin position="157"/>
        <end position="176"/>
    </location>
</feature>
<comment type="caution">
    <text evidence="5">The sequence shown here is derived from an EMBL/GenBank/DDBJ whole genome shotgun (WGS) entry which is preliminary data.</text>
</comment>
<feature type="transmembrane region" description="Helical" evidence="3">
    <location>
        <begin position="370"/>
        <end position="390"/>
    </location>
</feature>
<accession>A0AAI8VWL5</accession>
<comment type="subcellular location">
    <subcellularLocation>
        <location evidence="1">Membrane</location>
        <topology evidence="1">Multi-pass membrane protein</topology>
    </subcellularLocation>
</comment>